<evidence type="ECO:0000313" key="13">
    <source>
        <dbReference type="Proteomes" id="UP000229342"/>
    </source>
</evidence>
<dbReference type="Pfam" id="PF00237">
    <property type="entry name" value="Ribosomal_L22"/>
    <property type="match status" value="1"/>
</dbReference>
<dbReference type="Gene3D" id="3.90.470.10">
    <property type="entry name" value="Ribosomal protein L22/L17"/>
    <property type="match status" value="1"/>
</dbReference>
<protein>
    <recommendedName>
        <fullName evidence="6 7">Large ribosomal subunit protein uL22</fullName>
    </recommendedName>
</protein>
<evidence type="ECO:0000256" key="9">
    <source>
        <dbReference type="RuleBase" id="RU004006"/>
    </source>
</evidence>
<evidence type="ECO:0000256" key="1">
    <source>
        <dbReference type="ARBA" id="ARBA00009451"/>
    </source>
</evidence>
<dbReference type="PANTHER" id="PTHR13501">
    <property type="entry name" value="CHLOROPLAST 50S RIBOSOMAL PROTEIN L22-RELATED"/>
    <property type="match status" value="1"/>
</dbReference>
<name>A0A2H0KD16_9BACT</name>
<evidence type="ECO:0000256" key="3">
    <source>
        <dbReference type="ARBA" id="ARBA00022884"/>
    </source>
</evidence>
<dbReference type="SUPFAM" id="SSF54843">
    <property type="entry name" value="Ribosomal protein L22"/>
    <property type="match status" value="1"/>
</dbReference>
<comment type="subunit">
    <text evidence="7 9">Part of the 50S ribosomal subunit.</text>
</comment>
<comment type="function">
    <text evidence="7 10">This protein binds specifically to 23S rRNA; its binding is stimulated by other ribosomal proteins, e.g., L4, L17, and L20. It is important during the early stages of 50S assembly. It makes multiple contacts with different domains of the 23S rRNA in the assembled 50S subunit and ribosome.</text>
</comment>
<keyword evidence="3 7" id="KW-0694">RNA-binding</keyword>
<evidence type="ECO:0000256" key="7">
    <source>
        <dbReference type="HAMAP-Rule" id="MF_01331"/>
    </source>
</evidence>
<dbReference type="InterPro" id="IPR047867">
    <property type="entry name" value="Ribosomal_uL22_bac/org-type"/>
</dbReference>
<evidence type="ECO:0000313" key="12">
    <source>
        <dbReference type="EMBL" id="PIQ69115.1"/>
    </source>
</evidence>
<evidence type="ECO:0000256" key="5">
    <source>
        <dbReference type="ARBA" id="ARBA00023274"/>
    </source>
</evidence>
<evidence type="ECO:0000256" key="4">
    <source>
        <dbReference type="ARBA" id="ARBA00022980"/>
    </source>
</evidence>
<evidence type="ECO:0000256" key="11">
    <source>
        <dbReference type="SAM" id="MobiDB-lite"/>
    </source>
</evidence>
<comment type="similarity">
    <text evidence="1 7 8">Belongs to the universal ribosomal protein uL22 family.</text>
</comment>
<organism evidence="12 13">
    <name type="scientific">Candidatus Taylorbacteria bacterium CG11_big_fil_rev_8_21_14_0_20_46_11</name>
    <dbReference type="NCBI Taxonomy" id="1975025"/>
    <lineage>
        <taxon>Bacteria</taxon>
        <taxon>Candidatus Tayloriibacteriota</taxon>
    </lineage>
</organism>
<evidence type="ECO:0000256" key="8">
    <source>
        <dbReference type="RuleBase" id="RU004005"/>
    </source>
</evidence>
<dbReference type="HAMAP" id="MF_01331_B">
    <property type="entry name" value="Ribosomal_uL22_B"/>
    <property type="match status" value="1"/>
</dbReference>
<comment type="caution">
    <text evidence="12">The sequence shown here is derived from an EMBL/GenBank/DDBJ whole genome shotgun (WGS) entry which is preliminary data.</text>
</comment>
<feature type="region of interest" description="Disordered" evidence="11">
    <location>
        <begin position="89"/>
        <end position="125"/>
    </location>
</feature>
<comment type="function">
    <text evidence="7">The globular domain of the protein is located near the polypeptide exit tunnel on the outside of the subunit, while an extended beta-hairpin is found that lines the wall of the exit tunnel in the center of the 70S ribosome.</text>
</comment>
<dbReference type="GO" id="GO:0003735">
    <property type="term" value="F:structural constituent of ribosome"/>
    <property type="evidence" value="ECO:0007669"/>
    <property type="project" value="InterPro"/>
</dbReference>
<dbReference type="Proteomes" id="UP000229342">
    <property type="component" value="Unassembled WGS sequence"/>
</dbReference>
<dbReference type="GO" id="GO:0022625">
    <property type="term" value="C:cytosolic large ribosomal subunit"/>
    <property type="evidence" value="ECO:0007669"/>
    <property type="project" value="TreeGrafter"/>
</dbReference>
<evidence type="ECO:0000256" key="2">
    <source>
        <dbReference type="ARBA" id="ARBA00022730"/>
    </source>
</evidence>
<sequence length="125" mass="13765">MKAILKNYRQSPRKMRLVADAVRGKSVSEARSILAFLPKVATTPILKLLESATSNAKENGKVDDVASLRIVTIFVDEGVTLKRFMPRARGSGARIRKRSSKVTLILREPTTNNSQPTTKSKAVKS</sequence>
<dbReference type="GO" id="GO:0019843">
    <property type="term" value="F:rRNA binding"/>
    <property type="evidence" value="ECO:0007669"/>
    <property type="project" value="UniProtKB-UniRule"/>
</dbReference>
<dbReference type="PANTHER" id="PTHR13501:SF8">
    <property type="entry name" value="LARGE RIBOSOMAL SUBUNIT PROTEIN UL22M"/>
    <property type="match status" value="1"/>
</dbReference>
<dbReference type="GO" id="GO:0006412">
    <property type="term" value="P:translation"/>
    <property type="evidence" value="ECO:0007669"/>
    <property type="project" value="UniProtKB-UniRule"/>
</dbReference>
<dbReference type="InterPro" id="IPR036394">
    <property type="entry name" value="Ribosomal_uL22_sf"/>
</dbReference>
<keyword evidence="2 7" id="KW-0699">rRNA-binding</keyword>
<feature type="compositionally biased region" description="Polar residues" evidence="11">
    <location>
        <begin position="109"/>
        <end position="125"/>
    </location>
</feature>
<accession>A0A2H0KD16</accession>
<gene>
    <name evidence="7" type="primary">rplV</name>
    <name evidence="12" type="ORF">COV91_00445</name>
</gene>
<dbReference type="AlphaFoldDB" id="A0A2H0KD16"/>
<dbReference type="NCBIfam" id="TIGR01044">
    <property type="entry name" value="rplV_bact"/>
    <property type="match status" value="1"/>
</dbReference>
<dbReference type="InterPro" id="IPR005727">
    <property type="entry name" value="Ribosomal_uL22_bac/chlpt-type"/>
</dbReference>
<reference evidence="12 13" key="1">
    <citation type="submission" date="2017-09" db="EMBL/GenBank/DDBJ databases">
        <title>Depth-based differentiation of microbial function through sediment-hosted aquifers and enrichment of novel symbionts in the deep terrestrial subsurface.</title>
        <authorList>
            <person name="Probst A.J."/>
            <person name="Ladd B."/>
            <person name="Jarett J.K."/>
            <person name="Geller-Mcgrath D.E."/>
            <person name="Sieber C.M."/>
            <person name="Emerson J.B."/>
            <person name="Anantharaman K."/>
            <person name="Thomas B.C."/>
            <person name="Malmstrom R."/>
            <person name="Stieglmeier M."/>
            <person name="Klingl A."/>
            <person name="Woyke T."/>
            <person name="Ryan C.M."/>
            <person name="Banfield J.F."/>
        </authorList>
    </citation>
    <scope>NUCLEOTIDE SEQUENCE [LARGE SCALE GENOMIC DNA]</scope>
    <source>
        <strain evidence="12">CG11_big_fil_rev_8_21_14_0_20_46_11</strain>
    </source>
</reference>
<evidence type="ECO:0000256" key="10">
    <source>
        <dbReference type="RuleBase" id="RU004008"/>
    </source>
</evidence>
<evidence type="ECO:0000256" key="6">
    <source>
        <dbReference type="ARBA" id="ARBA00035207"/>
    </source>
</evidence>
<dbReference type="EMBL" id="PCVG01000011">
    <property type="protein sequence ID" value="PIQ69115.1"/>
    <property type="molecule type" value="Genomic_DNA"/>
</dbReference>
<keyword evidence="5 7" id="KW-0687">Ribonucleoprotein</keyword>
<proteinExistence type="inferred from homology"/>
<keyword evidence="4 7" id="KW-0689">Ribosomal protein</keyword>
<dbReference type="InterPro" id="IPR001063">
    <property type="entry name" value="Ribosomal_uL22"/>
</dbReference>